<dbReference type="GO" id="GO:0043565">
    <property type="term" value="F:sequence-specific DNA binding"/>
    <property type="evidence" value="ECO:0007669"/>
    <property type="project" value="InterPro"/>
</dbReference>
<dbReference type="PANTHER" id="PTHR33795:SF1">
    <property type="entry name" value="INSERTION ELEMENT IS150 PROTEIN INSJ"/>
    <property type="match status" value="1"/>
</dbReference>
<proteinExistence type="inferred from homology"/>
<comment type="caution">
    <text evidence="3">The sequence shown here is derived from an EMBL/GenBank/DDBJ whole genome shotgun (WGS) entry which is preliminary data.</text>
</comment>
<dbReference type="PANTHER" id="PTHR33795">
    <property type="entry name" value="INSERTION ELEMENT IS150 PROTEIN INSJ"/>
    <property type="match status" value="1"/>
</dbReference>
<dbReference type="Proteomes" id="UP000806542">
    <property type="component" value="Unassembled WGS sequence"/>
</dbReference>
<evidence type="ECO:0000313" key="3">
    <source>
        <dbReference type="EMBL" id="MBE5041299.1"/>
    </source>
</evidence>
<dbReference type="SUPFAM" id="SSF46689">
    <property type="entry name" value="Homeodomain-like"/>
    <property type="match status" value="1"/>
</dbReference>
<evidence type="ECO:0000313" key="4">
    <source>
        <dbReference type="Proteomes" id="UP000806542"/>
    </source>
</evidence>
<dbReference type="SUPFAM" id="SSF48295">
    <property type="entry name" value="TrpR-like"/>
    <property type="match status" value="1"/>
</dbReference>
<dbReference type="Pfam" id="PF13518">
    <property type="entry name" value="HTH_28"/>
    <property type="match status" value="2"/>
</dbReference>
<reference evidence="3" key="1">
    <citation type="submission" date="2020-10" db="EMBL/GenBank/DDBJ databases">
        <title>ChiBAC.</title>
        <authorList>
            <person name="Zenner C."/>
            <person name="Hitch T.C.A."/>
            <person name="Clavel T."/>
        </authorList>
    </citation>
    <scope>NUCLEOTIDE SEQUENCE</scope>
    <source>
        <strain evidence="3">DSM 107454</strain>
    </source>
</reference>
<keyword evidence="4" id="KW-1185">Reference proteome</keyword>
<accession>A0A9D5M849</accession>
<protein>
    <submittedName>
        <fullName evidence="3">Helix-turn-helix domain-containing protein</fullName>
    </submittedName>
</protein>
<organism evidence="3 4">
    <name type="scientific">Ructibacterium gallinarum</name>
    <dbReference type="NCBI Taxonomy" id="2779355"/>
    <lineage>
        <taxon>Bacteria</taxon>
        <taxon>Bacillati</taxon>
        <taxon>Bacillota</taxon>
        <taxon>Clostridia</taxon>
        <taxon>Eubacteriales</taxon>
        <taxon>Oscillospiraceae</taxon>
        <taxon>Ructibacterium</taxon>
    </lineage>
</organism>
<dbReference type="RefSeq" id="WP_226393823.1">
    <property type="nucleotide sequence ID" value="NZ_JADCKB010000071.1"/>
</dbReference>
<dbReference type="EMBL" id="JADCKB010000071">
    <property type="protein sequence ID" value="MBE5041299.1"/>
    <property type="molecule type" value="Genomic_DNA"/>
</dbReference>
<evidence type="ECO:0000259" key="2">
    <source>
        <dbReference type="Pfam" id="PF13518"/>
    </source>
</evidence>
<feature type="domain" description="Insertion element IS150 protein InsJ-like helix-turn-helix" evidence="2">
    <location>
        <begin position="11"/>
        <end position="56"/>
    </location>
</feature>
<dbReference type="InterPro" id="IPR052057">
    <property type="entry name" value="IS150/IS1296_orfA-like"/>
</dbReference>
<gene>
    <name evidence="3" type="ORF">INF28_12660</name>
</gene>
<dbReference type="AlphaFoldDB" id="A0A9D5M849"/>
<dbReference type="InterPro" id="IPR010921">
    <property type="entry name" value="Trp_repressor/repl_initiator"/>
</dbReference>
<dbReference type="InterPro" id="IPR036388">
    <property type="entry name" value="WH-like_DNA-bd_sf"/>
</dbReference>
<sequence length="168" mass="19561">MGKELYCKEIKLEAVQYVLSGHSYRQASEKFKISTTPIEKWVNAYKIHGEKGLESRNTARQKELDGQFRLNVIKYKNKHGLSCTQTASLFCLDVVTISRWDKKYHEKGEDAFMSDKNNQKISIKAKQKDNNSESVLENQILAAENRRLKMENEYLKKLNALIQERENS</sequence>
<evidence type="ECO:0000256" key="1">
    <source>
        <dbReference type="ARBA" id="ARBA00038232"/>
    </source>
</evidence>
<name>A0A9D5M849_9FIRM</name>
<dbReference type="InterPro" id="IPR055247">
    <property type="entry name" value="InsJ-like_HTH"/>
</dbReference>
<dbReference type="Gene3D" id="1.10.10.10">
    <property type="entry name" value="Winged helix-like DNA-binding domain superfamily/Winged helix DNA-binding domain"/>
    <property type="match status" value="1"/>
</dbReference>
<feature type="domain" description="Insertion element IS150 protein InsJ-like helix-turn-helix" evidence="2">
    <location>
        <begin position="68"/>
        <end position="111"/>
    </location>
</feature>
<comment type="similarity">
    <text evidence="1">Belongs to the IS150/IS1296 orfA family.</text>
</comment>
<dbReference type="InterPro" id="IPR009057">
    <property type="entry name" value="Homeodomain-like_sf"/>
</dbReference>